<gene>
    <name evidence="2" type="ORF">SAMN05216201_10820</name>
</gene>
<dbReference type="AlphaFoldDB" id="A0A1H6YDT5"/>
<evidence type="ECO:0008006" key="4">
    <source>
        <dbReference type="Google" id="ProtNLM"/>
    </source>
</evidence>
<keyword evidence="3" id="KW-1185">Reference proteome</keyword>
<dbReference type="EMBL" id="FNZE01000008">
    <property type="protein sequence ID" value="SEJ39443.1"/>
    <property type="molecule type" value="Genomic_DNA"/>
</dbReference>
<evidence type="ECO:0000313" key="2">
    <source>
        <dbReference type="EMBL" id="SEJ39443.1"/>
    </source>
</evidence>
<accession>A0A1H6YDT5</accession>
<feature type="compositionally biased region" description="Pro residues" evidence="1">
    <location>
        <begin position="370"/>
        <end position="382"/>
    </location>
</feature>
<evidence type="ECO:0000313" key="3">
    <source>
        <dbReference type="Proteomes" id="UP000242930"/>
    </source>
</evidence>
<organism evidence="2 3">
    <name type="scientific">Pseudomonas linyingensis</name>
    <dbReference type="NCBI Taxonomy" id="915471"/>
    <lineage>
        <taxon>Bacteria</taxon>
        <taxon>Pseudomonadati</taxon>
        <taxon>Pseudomonadota</taxon>
        <taxon>Gammaproteobacteria</taxon>
        <taxon>Pseudomonadales</taxon>
        <taxon>Pseudomonadaceae</taxon>
        <taxon>Pseudomonas</taxon>
    </lineage>
</organism>
<reference evidence="3" key="1">
    <citation type="submission" date="2016-10" db="EMBL/GenBank/DDBJ databases">
        <authorList>
            <person name="Varghese N."/>
            <person name="Submissions S."/>
        </authorList>
    </citation>
    <scope>NUCLEOTIDE SEQUENCE [LARGE SCALE GENOMIC DNA]</scope>
    <source>
        <strain evidence="3">LMG 25967</strain>
    </source>
</reference>
<dbReference type="RefSeq" id="WP_212633217.1">
    <property type="nucleotide sequence ID" value="NZ_FNZE01000008.1"/>
</dbReference>
<dbReference type="Proteomes" id="UP000242930">
    <property type="component" value="Unassembled WGS sequence"/>
</dbReference>
<feature type="region of interest" description="Disordered" evidence="1">
    <location>
        <begin position="358"/>
        <end position="401"/>
    </location>
</feature>
<sequence>MNRVKGPLATCPLVDWMPLSKLPNEPAMLNLRALIIALLVAVAGCASKERPPEPPPTPVVISQSTWRQIDSDIVAASKDATGEAKDYSRELMQRWRTLVYQRTEAEFIPWFSSYWTRQWLTMKVTWYQLNAEGAKYPAVDRLALYLQEQYQDRVLEPVAKEIRPDWIMAQTTQLYVRLLREQLQDIPPRYGVPLDQFDNRLQDIPAIELEPGASLYQLVTAEPIDSQPAYAALVTRLHNIPGAAGTWSAQAGITPVARMTSESLVTERTTRGVAGAVSAMVGRAAGLVISLGTAAFTAMLRENERPKMEAQLRSNLHAAFDEKWLDLVHNPKTGVMAGVYALSEQIEGSLASTVMQPARYEPPAQEQPLQEPPPQVVPPPDGQPMQRQQGNSDDEDSYQLW</sequence>
<proteinExistence type="predicted"/>
<evidence type="ECO:0000256" key="1">
    <source>
        <dbReference type="SAM" id="MobiDB-lite"/>
    </source>
</evidence>
<feature type="compositionally biased region" description="Acidic residues" evidence="1">
    <location>
        <begin position="392"/>
        <end position="401"/>
    </location>
</feature>
<protein>
    <recommendedName>
        <fullName evidence="4">Lipoprotein</fullName>
    </recommendedName>
</protein>
<name>A0A1H6YDT5_9PSED</name>